<gene>
    <name evidence="1" type="ORF">R2X38_11980</name>
</gene>
<dbReference type="SUPFAM" id="SSF51182">
    <property type="entry name" value="RmlC-like cupins"/>
    <property type="match status" value="1"/>
</dbReference>
<evidence type="ECO:0000313" key="2">
    <source>
        <dbReference type="Proteomes" id="UP001186452"/>
    </source>
</evidence>
<dbReference type="EMBL" id="JAWJZI010000004">
    <property type="protein sequence ID" value="MDV5169710.1"/>
    <property type="molecule type" value="Genomic_DNA"/>
</dbReference>
<keyword evidence="2" id="KW-1185">Reference proteome</keyword>
<evidence type="ECO:0008006" key="3">
    <source>
        <dbReference type="Google" id="ProtNLM"/>
    </source>
</evidence>
<name>A0ABU3ZHV9_9GAMM</name>
<evidence type="ECO:0000313" key="1">
    <source>
        <dbReference type="EMBL" id="MDV5169710.1"/>
    </source>
</evidence>
<comment type="caution">
    <text evidence="1">The sequence shown here is derived from an EMBL/GenBank/DDBJ whole genome shotgun (WGS) entry which is preliminary data.</text>
</comment>
<reference evidence="1 2" key="1">
    <citation type="submission" date="2023-10" db="EMBL/GenBank/DDBJ databases">
        <title>Marine bacteria isolated from horseshoe crab.</title>
        <authorList>
            <person name="Cheng T.H."/>
        </authorList>
    </citation>
    <scope>NUCLEOTIDE SEQUENCE [LARGE SCALE GENOMIC DNA]</scope>
    <source>
        <strain evidence="1 2">HSC6</strain>
    </source>
</reference>
<dbReference type="InterPro" id="IPR011051">
    <property type="entry name" value="RmlC_Cupin_sf"/>
</dbReference>
<accession>A0ABU3ZHV9</accession>
<proteinExistence type="predicted"/>
<dbReference type="RefSeq" id="WP_317522469.1">
    <property type="nucleotide sequence ID" value="NZ_JAWJZI010000004.1"/>
</dbReference>
<dbReference type="Proteomes" id="UP001186452">
    <property type="component" value="Unassembled WGS sequence"/>
</dbReference>
<organism evidence="1 2">
    <name type="scientific">Photobacterium rosenbergii</name>
    <dbReference type="NCBI Taxonomy" id="294936"/>
    <lineage>
        <taxon>Bacteria</taxon>
        <taxon>Pseudomonadati</taxon>
        <taxon>Pseudomonadota</taxon>
        <taxon>Gammaproteobacteria</taxon>
        <taxon>Vibrionales</taxon>
        <taxon>Vibrionaceae</taxon>
        <taxon>Photobacterium</taxon>
    </lineage>
</organism>
<protein>
    <recommendedName>
        <fullName evidence="3">Cupin</fullName>
    </recommendedName>
</protein>
<sequence>MSIEAFLSCPLLKDIPNDIYMPSPYVRPCRPQDLSVVDLSEPIRLDNYSSNENLVIQRALLNAYELDLVFIPIRKKFLLKSTVIANEGELEIYFSPDKQVNMKAGDKIIIPKGIMHMSKIISDKCLYSVKHLEEI</sequence>